<gene>
    <name evidence="3" type="ORF">A8990_11485</name>
</gene>
<evidence type="ECO:0000313" key="4">
    <source>
        <dbReference type="Proteomes" id="UP000256304"/>
    </source>
</evidence>
<dbReference type="GO" id="GO:0004518">
    <property type="term" value="F:nuclease activity"/>
    <property type="evidence" value="ECO:0007669"/>
    <property type="project" value="InterPro"/>
</dbReference>
<name>A0A3D9RX54_9BACL</name>
<proteinExistence type="predicted"/>
<evidence type="ECO:0000259" key="2">
    <source>
        <dbReference type="Pfam" id="PF20720"/>
    </source>
</evidence>
<accession>A0A3D9RX54</accession>
<protein>
    <submittedName>
        <fullName evidence="3">Uncharacterized protein DUF4297</fullName>
    </submittedName>
</protein>
<keyword evidence="4" id="KW-1185">Reference proteome</keyword>
<dbReference type="EMBL" id="QTTN01000014">
    <property type="protein sequence ID" value="REE84550.1"/>
    <property type="molecule type" value="Genomic_DNA"/>
</dbReference>
<feature type="domain" description="CD-NTase associated protein 4-like DNA endonuclease" evidence="1">
    <location>
        <begin position="22"/>
        <end position="218"/>
    </location>
</feature>
<evidence type="ECO:0000313" key="3">
    <source>
        <dbReference type="EMBL" id="REE84550.1"/>
    </source>
</evidence>
<sequence length="874" mass="100800">MADNENEFSALPNEILSLTDRGDDTQRRYRYQNAYTVLLAIKMYNGELPYKEIYCELHEDILAVNEDGTYVGIQIKTRNQSDGSFDIGDEAVKESLIRFIKHYKKFPNQFSGFQLVSNCGFRENRSGKNLLNLLDLAKSGEIVETDKFDNFVQLLIDRTSVTRKEILNVLAITSTQTGPGMNDIEAKIIAYHLARLQICKDASVDELETTYSMLLDKIYGASSKRSENGLEDYAAFLDGKLIEQKAELSAKKITKKAVGDLLGNYAKLFVRSTRKDYGDKLLQIEALEFEKSFVKTPFYEEAASAIRDNKLVLISGDSRMGKTITSVMAVAAMASSYEIIYGLTLAEILKIVQSEPDRAQVILVHDFVGQDELLNNEYLSEADRLIQTICRLPKKKLVLNSRNSILKKLEKHKVGMFQFLQNQAIEVEIDFTKSSTQCKFDILRKYIDLNQLPKPFLVQISNPQVLTTILTHPNFSPLVIKYATQPKDVVPAHYVDYFIKTLQIPDEIWKIEVAALNYNAKVYLYTLVSLTKFSIDKAIVDKCYYKRLSAHKEKFVDETLEKTIGSLNGTLLRLTVNGKIQACHPSLNTFMQGEIGELEKRNIIDNALFIEQIEYFNDPYSEQKLKELMSSNGFFELEVLPVMLQYDDGASGLELMNTITLQYLKYIHLFGIEDKRLEPLIIEFLNRILPDRLLLFHSLDEIVIPVLSTKFYDLSDVLSNDELMEVAFISSHQENIWELLKLCFDKTNEGVNFLTLPLNIQKQVRDKLDMTAQVEIDGFIYLKLDEYIEDQKDEWEWYEWDEEDIEEKAKELIEDIANDHEVEIKDDARKAIFDRIQSQKIYNFDIESLDYYDSIDYSDDLYNDAEKKLLQYLR</sequence>
<organism evidence="3 4">
    <name type="scientific">Paenibacillus taihuensis</name>
    <dbReference type="NCBI Taxonomy" id="1156355"/>
    <lineage>
        <taxon>Bacteria</taxon>
        <taxon>Bacillati</taxon>
        <taxon>Bacillota</taxon>
        <taxon>Bacilli</taxon>
        <taxon>Bacillales</taxon>
        <taxon>Paenibacillaceae</taxon>
        <taxon>Paenibacillus</taxon>
    </lineage>
</organism>
<dbReference type="InterPro" id="IPR025382">
    <property type="entry name" value="Cap4-like_endonuclease_dom"/>
</dbReference>
<dbReference type="Pfam" id="PF14130">
    <property type="entry name" value="Cap4_nuclease"/>
    <property type="match status" value="1"/>
</dbReference>
<dbReference type="Pfam" id="PF20720">
    <property type="entry name" value="nSTAND3"/>
    <property type="match status" value="1"/>
</dbReference>
<dbReference type="OrthoDB" id="2512601at2"/>
<evidence type="ECO:0000259" key="1">
    <source>
        <dbReference type="Pfam" id="PF14130"/>
    </source>
</evidence>
<dbReference type="RefSeq" id="WP_116189590.1">
    <property type="nucleotide sequence ID" value="NZ_QTTN01000014.1"/>
</dbReference>
<feature type="domain" description="Novel STAND NTPase 3" evidence="2">
    <location>
        <begin position="293"/>
        <end position="447"/>
    </location>
</feature>
<dbReference type="InterPro" id="IPR049050">
    <property type="entry name" value="nSTAND3"/>
</dbReference>
<reference evidence="3 4" key="1">
    <citation type="submission" date="2018-08" db="EMBL/GenBank/DDBJ databases">
        <title>Genomic Encyclopedia of Type Strains, Phase III (KMG-III): the genomes of soil and plant-associated and newly described type strains.</title>
        <authorList>
            <person name="Whitman W."/>
        </authorList>
    </citation>
    <scope>NUCLEOTIDE SEQUENCE [LARGE SCALE GENOMIC DNA]</scope>
    <source>
        <strain evidence="3 4">CGMCC 1.10966</strain>
    </source>
</reference>
<comment type="caution">
    <text evidence="3">The sequence shown here is derived from an EMBL/GenBank/DDBJ whole genome shotgun (WGS) entry which is preliminary data.</text>
</comment>
<dbReference type="Proteomes" id="UP000256304">
    <property type="component" value="Unassembled WGS sequence"/>
</dbReference>
<dbReference type="AlphaFoldDB" id="A0A3D9RX54"/>